<keyword evidence="9" id="KW-1185">Reference proteome</keyword>
<name>A0A3Q9BS56_9BURK</name>
<keyword evidence="6" id="KW-0464">Manganese</keyword>
<evidence type="ECO:0000256" key="2">
    <source>
        <dbReference type="ARBA" id="ARBA00001946"/>
    </source>
</evidence>
<dbReference type="CDD" id="cd03426">
    <property type="entry name" value="NUDIX_CoAse_Nudt7"/>
    <property type="match status" value="1"/>
</dbReference>
<reference evidence="8 9" key="1">
    <citation type="journal article" date="2011" name="Int. J. Syst. Evol. Microbiol.">
        <title>Description of Undibacterium oligocarboniphilum sp. nov., isolated from purified water, and Undibacterium pigrum strain CCUG 49012 as the type strain of Undibacterium parvum sp. nov., and emended descriptions of the genus Undibacterium and the species Undibacterium pigrum.</title>
        <authorList>
            <person name="Eder W."/>
            <person name="Wanner G."/>
            <person name="Ludwig W."/>
            <person name="Busse H.J."/>
            <person name="Ziemke-Kageler F."/>
            <person name="Lang E."/>
        </authorList>
    </citation>
    <scope>NUCLEOTIDE SEQUENCE [LARGE SCALE GENOMIC DNA]</scope>
    <source>
        <strain evidence="8 9">DSM 23061</strain>
    </source>
</reference>
<organism evidence="8 9">
    <name type="scientific">Undibacterium parvum</name>
    <dbReference type="NCBI Taxonomy" id="401471"/>
    <lineage>
        <taxon>Bacteria</taxon>
        <taxon>Pseudomonadati</taxon>
        <taxon>Pseudomonadota</taxon>
        <taxon>Betaproteobacteria</taxon>
        <taxon>Burkholderiales</taxon>
        <taxon>Oxalobacteraceae</taxon>
        <taxon>Undibacterium</taxon>
    </lineage>
</organism>
<dbReference type="SUPFAM" id="SSF55811">
    <property type="entry name" value="Nudix"/>
    <property type="match status" value="1"/>
</dbReference>
<evidence type="ECO:0000313" key="9">
    <source>
        <dbReference type="Proteomes" id="UP000275663"/>
    </source>
</evidence>
<dbReference type="OrthoDB" id="9802805at2"/>
<comment type="cofactor">
    <cofactor evidence="2">
        <name>Mg(2+)</name>
        <dbReference type="ChEBI" id="CHEBI:18420"/>
    </cofactor>
</comment>
<dbReference type="GO" id="GO:0046872">
    <property type="term" value="F:metal ion binding"/>
    <property type="evidence" value="ECO:0007669"/>
    <property type="project" value="UniProtKB-KW"/>
</dbReference>
<dbReference type="AlphaFoldDB" id="A0A3Q9BS56"/>
<dbReference type="InterPro" id="IPR045121">
    <property type="entry name" value="CoAse"/>
</dbReference>
<keyword evidence="3" id="KW-0479">Metal-binding</keyword>
<dbReference type="EMBL" id="CP034464">
    <property type="protein sequence ID" value="AZP13251.1"/>
    <property type="molecule type" value="Genomic_DNA"/>
</dbReference>
<evidence type="ECO:0000256" key="4">
    <source>
        <dbReference type="ARBA" id="ARBA00022801"/>
    </source>
</evidence>
<sequence>MKLAFNPEQLPVISVAGETAVPASRLTAQALRQRFAAAPTWVPEVTDEYLLSGVTRFKPASVLIPLVMREQGLTLLLTHRAAHLQNHAGQISFPGGRYEESDHSAIETALRETQEEIGLDRRHVDVLGVLPQYRTATGYEITPVVSLLQPPFELVADPLEVASIFEVPLSFLMDGQNHQRRLLVLNEKDRRIFYAMPYQQHFIWGATAGMLRNLFHLLRS</sequence>
<dbReference type="Proteomes" id="UP000275663">
    <property type="component" value="Chromosome"/>
</dbReference>
<dbReference type="PANTHER" id="PTHR12992">
    <property type="entry name" value="NUDIX HYDROLASE"/>
    <property type="match status" value="1"/>
</dbReference>
<dbReference type="PROSITE" id="PS51462">
    <property type="entry name" value="NUDIX"/>
    <property type="match status" value="1"/>
</dbReference>
<comment type="cofactor">
    <cofactor evidence="1">
        <name>Mn(2+)</name>
        <dbReference type="ChEBI" id="CHEBI:29035"/>
    </cofactor>
</comment>
<dbReference type="Pfam" id="PF00293">
    <property type="entry name" value="NUDIX"/>
    <property type="match status" value="1"/>
</dbReference>
<protein>
    <submittedName>
        <fullName evidence="8">CoA pyrophosphatase</fullName>
    </submittedName>
</protein>
<proteinExistence type="predicted"/>
<dbReference type="KEGG" id="upv:EJN92_15355"/>
<dbReference type="NCBIfam" id="NF007980">
    <property type="entry name" value="PRK10707.1"/>
    <property type="match status" value="1"/>
</dbReference>
<evidence type="ECO:0000256" key="5">
    <source>
        <dbReference type="ARBA" id="ARBA00022842"/>
    </source>
</evidence>
<gene>
    <name evidence="8" type="ORF">EJN92_15355</name>
</gene>
<dbReference type="InterPro" id="IPR015797">
    <property type="entry name" value="NUDIX_hydrolase-like_dom_sf"/>
</dbReference>
<evidence type="ECO:0000256" key="1">
    <source>
        <dbReference type="ARBA" id="ARBA00001936"/>
    </source>
</evidence>
<dbReference type="PANTHER" id="PTHR12992:SF11">
    <property type="entry name" value="MITOCHONDRIAL COENZYME A DIPHOSPHATASE NUDT8"/>
    <property type="match status" value="1"/>
</dbReference>
<evidence type="ECO:0000256" key="6">
    <source>
        <dbReference type="ARBA" id="ARBA00023211"/>
    </source>
</evidence>
<dbReference type="InterPro" id="IPR000086">
    <property type="entry name" value="NUDIX_hydrolase_dom"/>
</dbReference>
<dbReference type="Gene3D" id="3.90.79.10">
    <property type="entry name" value="Nucleoside Triphosphate Pyrophosphohydrolase"/>
    <property type="match status" value="1"/>
</dbReference>
<keyword evidence="5" id="KW-0460">Magnesium</keyword>
<accession>A0A3Q9BS56</accession>
<evidence type="ECO:0000256" key="3">
    <source>
        <dbReference type="ARBA" id="ARBA00022723"/>
    </source>
</evidence>
<keyword evidence="4" id="KW-0378">Hydrolase</keyword>
<evidence type="ECO:0000313" key="8">
    <source>
        <dbReference type="EMBL" id="AZP13251.1"/>
    </source>
</evidence>
<dbReference type="GO" id="GO:0010945">
    <property type="term" value="F:coenzyme A diphosphatase activity"/>
    <property type="evidence" value="ECO:0007669"/>
    <property type="project" value="InterPro"/>
</dbReference>
<evidence type="ECO:0000259" key="7">
    <source>
        <dbReference type="PROSITE" id="PS51462"/>
    </source>
</evidence>
<feature type="domain" description="Nudix hydrolase" evidence="7">
    <location>
        <begin position="57"/>
        <end position="189"/>
    </location>
</feature>
<dbReference type="RefSeq" id="WP_126128627.1">
    <property type="nucleotide sequence ID" value="NZ_CP034464.1"/>
</dbReference>